<reference evidence="5 6" key="1">
    <citation type="submission" date="2022-03" db="EMBL/GenBank/DDBJ databases">
        <authorList>
            <person name="Koch H."/>
        </authorList>
    </citation>
    <scope>NUCLEOTIDE SEQUENCE [LARGE SCALE GENOMIC DNA]</scope>
    <source>
        <strain evidence="5 6">G1</strain>
    </source>
</reference>
<dbReference type="InterPro" id="IPR006143">
    <property type="entry name" value="RND_pump_MFP"/>
</dbReference>
<dbReference type="Pfam" id="PF25954">
    <property type="entry name" value="Beta-barrel_RND_2"/>
    <property type="match status" value="1"/>
</dbReference>
<dbReference type="PANTHER" id="PTHR30469:SF15">
    <property type="entry name" value="HLYD FAMILY OF SECRETION PROTEINS"/>
    <property type="match status" value="1"/>
</dbReference>
<accession>A0ABM9D4R1</accession>
<keyword evidence="2" id="KW-0175">Coiled coil</keyword>
<dbReference type="Pfam" id="PF25876">
    <property type="entry name" value="HH_MFP_RND"/>
    <property type="match status" value="1"/>
</dbReference>
<evidence type="ECO:0000259" key="4">
    <source>
        <dbReference type="Pfam" id="PF25954"/>
    </source>
</evidence>
<dbReference type="Gene3D" id="2.40.50.100">
    <property type="match status" value="1"/>
</dbReference>
<dbReference type="RefSeq" id="WP_305730824.1">
    <property type="nucleotide sequence ID" value="NZ_OW150024.1"/>
</dbReference>
<feature type="domain" description="CusB-like beta-barrel" evidence="4">
    <location>
        <begin position="183"/>
        <end position="250"/>
    </location>
</feature>
<organism evidence="5 6">
    <name type="scientific">Trichlorobacter ammonificans</name>
    <dbReference type="NCBI Taxonomy" id="2916410"/>
    <lineage>
        <taxon>Bacteria</taxon>
        <taxon>Pseudomonadati</taxon>
        <taxon>Thermodesulfobacteriota</taxon>
        <taxon>Desulfuromonadia</taxon>
        <taxon>Geobacterales</taxon>
        <taxon>Geobacteraceae</taxon>
        <taxon>Trichlorobacter</taxon>
    </lineage>
</organism>
<feature type="coiled-coil region" evidence="2">
    <location>
        <begin position="79"/>
        <end position="137"/>
    </location>
</feature>
<dbReference type="InterPro" id="IPR058624">
    <property type="entry name" value="MdtA-like_HH"/>
</dbReference>
<proteinExistence type="inferred from homology"/>
<sequence>MKRFLTAVVRGRMYGLPLLAVTILMTVPPCFAAEGRMRIQLTAFQQTTISSEISANILSMPLKDGATFKAGSLLVAFDCAIIEAQLKKAEAAAEAARSTLKVNKRLSELEALSVLEYEQSVAKAKEAEAELSAMQVAASRCRIKAPFDGRVVKLHADPYQYLTPGKPVMDILDTSRLEVRLLVPSRWLSWLKPGSRFTVQVEELGGRSFPAQVVRVGARIDPLSQTVSLAGEIIGNFSELLPGMSGWAAFGGGTKGGRK</sequence>
<gene>
    <name evidence="5" type="ORF">GEAMG1_0021</name>
</gene>
<protein>
    <recommendedName>
        <fullName evidence="7">Efflux RND transporter periplasmic adaptor subunit</fullName>
    </recommendedName>
</protein>
<evidence type="ECO:0000256" key="2">
    <source>
        <dbReference type="SAM" id="Coils"/>
    </source>
</evidence>
<dbReference type="Gene3D" id="2.40.30.170">
    <property type="match status" value="1"/>
</dbReference>
<evidence type="ECO:0000313" key="6">
    <source>
        <dbReference type="Proteomes" id="UP001295463"/>
    </source>
</evidence>
<dbReference type="InterPro" id="IPR058792">
    <property type="entry name" value="Beta-barrel_RND_2"/>
</dbReference>
<feature type="domain" description="Multidrug resistance protein MdtA-like alpha-helical hairpin" evidence="3">
    <location>
        <begin position="82"/>
        <end position="137"/>
    </location>
</feature>
<evidence type="ECO:0008006" key="7">
    <source>
        <dbReference type="Google" id="ProtNLM"/>
    </source>
</evidence>
<dbReference type="Proteomes" id="UP001295463">
    <property type="component" value="Chromosome"/>
</dbReference>
<dbReference type="Gene3D" id="1.10.287.470">
    <property type="entry name" value="Helix hairpin bin"/>
    <property type="match status" value="1"/>
</dbReference>
<dbReference type="EMBL" id="OW150024">
    <property type="protein sequence ID" value="CAH2029843.1"/>
    <property type="molecule type" value="Genomic_DNA"/>
</dbReference>
<dbReference type="NCBIfam" id="TIGR01730">
    <property type="entry name" value="RND_mfp"/>
    <property type="match status" value="1"/>
</dbReference>
<comment type="similarity">
    <text evidence="1">Belongs to the membrane fusion protein (MFP) (TC 8.A.1) family.</text>
</comment>
<evidence type="ECO:0000259" key="3">
    <source>
        <dbReference type="Pfam" id="PF25876"/>
    </source>
</evidence>
<evidence type="ECO:0000313" key="5">
    <source>
        <dbReference type="EMBL" id="CAH2029843.1"/>
    </source>
</evidence>
<evidence type="ECO:0000256" key="1">
    <source>
        <dbReference type="ARBA" id="ARBA00009477"/>
    </source>
</evidence>
<dbReference type="SUPFAM" id="SSF111369">
    <property type="entry name" value="HlyD-like secretion proteins"/>
    <property type="match status" value="1"/>
</dbReference>
<keyword evidence="6" id="KW-1185">Reference proteome</keyword>
<dbReference type="PANTHER" id="PTHR30469">
    <property type="entry name" value="MULTIDRUG RESISTANCE PROTEIN MDTA"/>
    <property type="match status" value="1"/>
</dbReference>
<name>A0ABM9D4R1_9BACT</name>